<name>A0A372JTF7_9ACTN</name>
<evidence type="ECO:0000313" key="1">
    <source>
        <dbReference type="EMBL" id="RFU42638.1"/>
    </source>
</evidence>
<gene>
    <name evidence="1" type="ORF">DZF91_05585</name>
</gene>
<comment type="caution">
    <text evidence="1">The sequence shown here is derived from an EMBL/GenBank/DDBJ whole genome shotgun (WGS) entry which is preliminary data.</text>
</comment>
<organism evidence="1 2">
    <name type="scientific">Actinomadura logoneensis</name>
    <dbReference type="NCBI Taxonomy" id="2293572"/>
    <lineage>
        <taxon>Bacteria</taxon>
        <taxon>Bacillati</taxon>
        <taxon>Actinomycetota</taxon>
        <taxon>Actinomycetes</taxon>
        <taxon>Streptosporangiales</taxon>
        <taxon>Thermomonosporaceae</taxon>
        <taxon>Actinomadura</taxon>
    </lineage>
</organism>
<keyword evidence="2" id="KW-1185">Reference proteome</keyword>
<dbReference type="OrthoDB" id="3267263at2"/>
<evidence type="ECO:0000313" key="2">
    <source>
        <dbReference type="Proteomes" id="UP000261811"/>
    </source>
</evidence>
<protein>
    <submittedName>
        <fullName evidence="1">DoxX family membrane protein</fullName>
    </submittedName>
</protein>
<accession>A0A372JTF7</accession>
<dbReference type="Proteomes" id="UP000261811">
    <property type="component" value="Unassembled WGS sequence"/>
</dbReference>
<reference evidence="1 2" key="1">
    <citation type="submission" date="2018-08" db="EMBL/GenBank/DDBJ databases">
        <title>Actinomadura jelena sp. nov., a novel Actinomycete isolated from soil in Chad.</title>
        <authorList>
            <person name="Shi L."/>
        </authorList>
    </citation>
    <scope>NUCLEOTIDE SEQUENCE [LARGE SCALE GENOMIC DNA]</scope>
    <source>
        <strain evidence="1 2">NEAU-G17</strain>
    </source>
</reference>
<proteinExistence type="predicted"/>
<sequence>MSIMARPHQIPMRLATGAFILNSGLGKVRDTEAMAETIHGTASTAYPFLKEWEPQKFTRMLGTAEVAVGAMLLTPLVPSLVAGMALTGFSAGLVGLYLKLPGTRLEGSLRPSPEGLPLAKDSWMLGIGVSLVLEALTGRKCYKKS</sequence>
<dbReference type="EMBL" id="QURH01000110">
    <property type="protein sequence ID" value="RFU42638.1"/>
    <property type="molecule type" value="Genomic_DNA"/>
</dbReference>
<dbReference type="AlphaFoldDB" id="A0A372JTF7"/>